<proteinExistence type="inferred from homology"/>
<evidence type="ECO:0000256" key="4">
    <source>
        <dbReference type="ARBA" id="ARBA00022692"/>
    </source>
</evidence>
<dbReference type="Gene3D" id="1.20.1250.20">
    <property type="entry name" value="MFS general substrate transporter like domains"/>
    <property type="match status" value="1"/>
</dbReference>
<evidence type="ECO:0000313" key="8">
    <source>
        <dbReference type="EMBL" id="CAL8113443.1"/>
    </source>
</evidence>
<dbReference type="InterPro" id="IPR036259">
    <property type="entry name" value="MFS_trans_sf"/>
</dbReference>
<keyword evidence="6 7" id="KW-0472">Membrane</keyword>
<comment type="caution">
    <text evidence="7">Lacks conserved residue(s) required for the propagation of feature annotation.</text>
</comment>
<dbReference type="SUPFAM" id="SSF103473">
    <property type="entry name" value="MFS general substrate transporter"/>
    <property type="match status" value="1"/>
</dbReference>
<name>A0ABP1R0G4_9HEXA</name>
<accession>A0ABP1R0G4</accession>
<comment type="function">
    <text evidence="7">May be involved in iron transport and iron homeostasis.</text>
</comment>
<keyword evidence="4 7" id="KW-0812">Transmembrane</keyword>
<organism evidence="8 9">
    <name type="scientific">Orchesella dallaii</name>
    <dbReference type="NCBI Taxonomy" id="48710"/>
    <lineage>
        <taxon>Eukaryota</taxon>
        <taxon>Metazoa</taxon>
        <taxon>Ecdysozoa</taxon>
        <taxon>Arthropoda</taxon>
        <taxon>Hexapoda</taxon>
        <taxon>Collembola</taxon>
        <taxon>Entomobryomorpha</taxon>
        <taxon>Entomobryoidea</taxon>
        <taxon>Orchesellidae</taxon>
        <taxon>Orchesellinae</taxon>
        <taxon>Orchesella</taxon>
    </lineage>
</organism>
<evidence type="ECO:0000256" key="2">
    <source>
        <dbReference type="ARBA" id="ARBA00006279"/>
    </source>
</evidence>
<evidence type="ECO:0000256" key="6">
    <source>
        <dbReference type="ARBA" id="ARBA00023136"/>
    </source>
</evidence>
<dbReference type="PANTHER" id="PTHR11660">
    <property type="entry name" value="SOLUTE CARRIER FAMILY 40 MEMBER"/>
    <property type="match status" value="1"/>
</dbReference>
<comment type="subcellular location">
    <subcellularLocation>
        <location evidence="1 7">Membrane</location>
        <topology evidence="1 7">Multi-pass membrane protein</topology>
    </subcellularLocation>
</comment>
<comment type="caution">
    <text evidence="8">The sequence shown here is derived from an EMBL/GenBank/DDBJ whole genome shotgun (WGS) entry which is preliminary data.</text>
</comment>
<feature type="transmembrane region" description="Helical" evidence="7">
    <location>
        <begin position="127"/>
        <end position="149"/>
    </location>
</feature>
<keyword evidence="9" id="KW-1185">Reference proteome</keyword>
<dbReference type="Proteomes" id="UP001642540">
    <property type="component" value="Unassembled WGS sequence"/>
</dbReference>
<dbReference type="Pfam" id="PF06963">
    <property type="entry name" value="FPN1"/>
    <property type="match status" value="1"/>
</dbReference>
<comment type="similarity">
    <text evidence="2 7">Belongs to the ferroportin (FP) (TC 2.A.100) family. SLC40A subfamily.</text>
</comment>
<dbReference type="EMBL" id="CAXLJM020000049">
    <property type="protein sequence ID" value="CAL8113443.1"/>
    <property type="molecule type" value="Genomic_DNA"/>
</dbReference>
<reference evidence="8 9" key="1">
    <citation type="submission" date="2024-08" db="EMBL/GenBank/DDBJ databases">
        <authorList>
            <person name="Cucini C."/>
            <person name="Frati F."/>
        </authorList>
    </citation>
    <scope>NUCLEOTIDE SEQUENCE [LARGE SCALE GENOMIC DNA]</scope>
</reference>
<evidence type="ECO:0000256" key="3">
    <source>
        <dbReference type="ARBA" id="ARBA00022448"/>
    </source>
</evidence>
<sequence length="390" mass="44306">MNSVMRTIDLTTKILAPLAIGTLLTYWSQMSGAIFIAVWNLISGFVEIYLLVAIYRQIPQLRVKQMHTINQITNSNNAFKECWGGWRLYLAHPIKWAGIGFSCLYMTVLGFDQITTGYMYSQGVSESFIGITTSLGAITGIIGSVSYPFLRRCFGKKSTTLIGYLSNSACFCICVVSIFMPGSPFEPTAIVNPFASSSINASSTGIQHEDLSIKELWDQRQNVFYFVAGIVFARFGLWVTDLSISQLLQDSVEESKRGVINGVQNSINQSMDLIKFLLVIFLPSPQTFGYLIILTWIFSLLGWVNIYYVCIQTKDLDDLRKSLFHTIRMFLINIGGYFTASIYFVQDLICKTLMESREIWANSWGRMNPTHCKSPLLRRRHYYQQNKEAY</sequence>
<dbReference type="InterPro" id="IPR009716">
    <property type="entry name" value="Ferroportin-1"/>
</dbReference>
<keyword evidence="7" id="KW-0406">Ion transport</keyword>
<evidence type="ECO:0000256" key="5">
    <source>
        <dbReference type="ARBA" id="ARBA00022989"/>
    </source>
</evidence>
<feature type="transmembrane region" description="Helical" evidence="7">
    <location>
        <begin position="288"/>
        <end position="311"/>
    </location>
</feature>
<feature type="transmembrane region" description="Helical" evidence="7">
    <location>
        <begin position="223"/>
        <end position="244"/>
    </location>
</feature>
<keyword evidence="3 7" id="KW-0813">Transport</keyword>
<evidence type="ECO:0000256" key="1">
    <source>
        <dbReference type="ARBA" id="ARBA00004141"/>
    </source>
</evidence>
<protein>
    <recommendedName>
        <fullName evidence="7">Solute carrier family 40 member</fullName>
    </recommendedName>
</protein>
<feature type="transmembrane region" description="Helical" evidence="7">
    <location>
        <begin position="323"/>
        <end position="345"/>
    </location>
</feature>
<dbReference type="PANTHER" id="PTHR11660:SF57">
    <property type="entry name" value="SOLUTE CARRIER FAMILY 40 MEMBER"/>
    <property type="match status" value="1"/>
</dbReference>
<evidence type="ECO:0000256" key="7">
    <source>
        <dbReference type="RuleBase" id="RU365065"/>
    </source>
</evidence>
<keyword evidence="5 7" id="KW-1133">Transmembrane helix</keyword>
<feature type="transmembrane region" description="Helical" evidence="7">
    <location>
        <begin position="33"/>
        <end position="55"/>
    </location>
</feature>
<evidence type="ECO:0000313" key="9">
    <source>
        <dbReference type="Proteomes" id="UP001642540"/>
    </source>
</evidence>
<gene>
    <name evidence="8" type="ORF">ODALV1_LOCUS16019</name>
</gene>
<feature type="transmembrane region" description="Helical" evidence="7">
    <location>
        <begin position="96"/>
        <end position="115"/>
    </location>
</feature>